<evidence type="ECO:0000256" key="10">
    <source>
        <dbReference type="ARBA" id="ARBA00033171"/>
    </source>
</evidence>
<evidence type="ECO:0000256" key="2">
    <source>
        <dbReference type="ARBA" id="ARBA00004948"/>
    </source>
</evidence>
<sequence>MGRIVTRAWLIAAAGALLSGPALAADGLVLQLRDSGPDGSAGYLAARDKGYYAAEGLDVTIRPGGPQAEPLDALATGAADLAVEGMAAALVAREKGLPVVNIAQPLNGTGLALVCWRRAGIGDLRSGLAGQTIGVRFAADRHAFIAWMNRIGVPTDGGEQGANLIEQGAGLETLRAKRAACVTATAPVGGQQPEAGPDFVTFHDDGAMPGDGLYALGTALADPAGESRLVRFVRASMRGWAEIARQPETAGGPQQRMGPACCGPQVNVPDGRLDIAAAGRAVQALLAGPHPLLSAPPVGAWTEAITDRAAQPGAAGALPAGAQAAGRPQDGAALRKAP</sequence>
<evidence type="ECO:0000259" key="14">
    <source>
        <dbReference type="Pfam" id="PF09084"/>
    </source>
</evidence>
<protein>
    <recommendedName>
        <fullName evidence="10">Thiamine pyrimidine synthase</fullName>
    </recommendedName>
</protein>
<keyword evidence="16" id="KW-1185">Reference proteome</keyword>
<evidence type="ECO:0000256" key="5">
    <source>
        <dbReference type="ARBA" id="ARBA00022679"/>
    </source>
</evidence>
<evidence type="ECO:0000256" key="6">
    <source>
        <dbReference type="ARBA" id="ARBA00022723"/>
    </source>
</evidence>
<evidence type="ECO:0000313" key="15">
    <source>
        <dbReference type="EMBL" id="ARJ70217.1"/>
    </source>
</evidence>
<keyword evidence="5" id="KW-0808">Transferase</keyword>
<evidence type="ECO:0000256" key="9">
    <source>
        <dbReference type="ARBA" id="ARBA00023004"/>
    </source>
</evidence>
<keyword evidence="8" id="KW-0784">Thiamine biosynthesis</keyword>
<reference evidence="15 16" key="1">
    <citation type="submission" date="2017-03" db="EMBL/GenBank/DDBJ databases">
        <title>Genome sequence of Paracoccus contaminans isolated from a water microcosm.</title>
        <authorList>
            <person name="Aurass P."/>
            <person name="Karste S."/>
            <person name="Trost E."/>
            <person name="Glaeser S.P."/>
            <person name="Kaempfer P."/>
            <person name="Flieger A."/>
        </authorList>
    </citation>
    <scope>NUCLEOTIDE SEQUENCE [LARGE SCALE GENOMIC DNA]</scope>
    <source>
        <strain evidence="16">RKI 16-01929T\LMG 29738T\CCM 8701T\CIP 111112T</strain>
    </source>
</reference>
<gene>
    <name evidence="15" type="ORF">B0A89_11865</name>
</gene>
<feature type="compositionally biased region" description="Low complexity" evidence="12">
    <location>
        <begin position="312"/>
        <end position="332"/>
    </location>
</feature>
<dbReference type="STRING" id="1945662.B0A89_11865"/>
<keyword evidence="6" id="KW-0479">Metal-binding</keyword>
<dbReference type="InterPro" id="IPR015168">
    <property type="entry name" value="SsuA/THI5"/>
</dbReference>
<dbReference type="PANTHER" id="PTHR31528">
    <property type="entry name" value="4-AMINO-5-HYDROXYMETHYL-2-METHYLPYRIMIDINE PHOSPHATE SYNTHASE THI11-RELATED"/>
    <property type="match status" value="1"/>
</dbReference>
<dbReference type="EMBL" id="CP020612">
    <property type="protein sequence ID" value="ARJ70217.1"/>
    <property type="molecule type" value="Genomic_DNA"/>
</dbReference>
<dbReference type="PANTHER" id="PTHR31528:SF1">
    <property type="entry name" value="4-AMINO-5-HYDROXYMETHYL-2-METHYLPYRIMIDINE PHOSPHATE SYNTHASE THI11-RELATED"/>
    <property type="match status" value="1"/>
</dbReference>
<evidence type="ECO:0000256" key="3">
    <source>
        <dbReference type="ARBA" id="ARBA00009406"/>
    </source>
</evidence>
<feature type="chain" id="PRO_5012687187" description="Thiamine pyrimidine synthase" evidence="13">
    <location>
        <begin position="25"/>
        <end position="338"/>
    </location>
</feature>
<keyword evidence="9" id="KW-0408">Iron</keyword>
<evidence type="ECO:0000256" key="7">
    <source>
        <dbReference type="ARBA" id="ARBA00022898"/>
    </source>
</evidence>
<evidence type="ECO:0000256" key="13">
    <source>
        <dbReference type="SAM" id="SignalP"/>
    </source>
</evidence>
<accession>A0A1W6CZC1</accession>
<evidence type="ECO:0000256" key="8">
    <source>
        <dbReference type="ARBA" id="ARBA00022977"/>
    </source>
</evidence>
<feature type="signal peptide" evidence="13">
    <location>
        <begin position="1"/>
        <end position="24"/>
    </location>
</feature>
<evidence type="ECO:0000256" key="11">
    <source>
        <dbReference type="ARBA" id="ARBA00048179"/>
    </source>
</evidence>
<organism evidence="15 16">
    <name type="scientific">Paracoccus contaminans</name>
    <dbReference type="NCBI Taxonomy" id="1945662"/>
    <lineage>
        <taxon>Bacteria</taxon>
        <taxon>Pseudomonadati</taxon>
        <taxon>Pseudomonadota</taxon>
        <taxon>Alphaproteobacteria</taxon>
        <taxon>Rhodobacterales</taxon>
        <taxon>Paracoccaceae</taxon>
        <taxon>Paracoccus</taxon>
    </lineage>
</organism>
<feature type="region of interest" description="Disordered" evidence="12">
    <location>
        <begin position="312"/>
        <end position="338"/>
    </location>
</feature>
<comment type="pathway">
    <text evidence="2">Cofactor biosynthesis; thiamine diphosphate biosynthesis.</text>
</comment>
<evidence type="ECO:0000256" key="1">
    <source>
        <dbReference type="ARBA" id="ARBA00003469"/>
    </source>
</evidence>
<dbReference type="GO" id="GO:0009228">
    <property type="term" value="P:thiamine biosynthetic process"/>
    <property type="evidence" value="ECO:0007669"/>
    <property type="project" value="UniProtKB-KW"/>
</dbReference>
<dbReference type="Proteomes" id="UP000193017">
    <property type="component" value="Chromosome"/>
</dbReference>
<dbReference type="Gene3D" id="3.40.190.10">
    <property type="entry name" value="Periplasmic binding protein-like II"/>
    <property type="match status" value="1"/>
</dbReference>
<dbReference type="SUPFAM" id="SSF53850">
    <property type="entry name" value="Periplasmic binding protein-like II"/>
    <property type="match status" value="1"/>
</dbReference>
<dbReference type="Pfam" id="PF09084">
    <property type="entry name" value="NMT1"/>
    <property type="match status" value="1"/>
</dbReference>
<dbReference type="GO" id="GO:0046872">
    <property type="term" value="F:metal ion binding"/>
    <property type="evidence" value="ECO:0007669"/>
    <property type="project" value="UniProtKB-KW"/>
</dbReference>
<comment type="similarity">
    <text evidence="3">Belongs to the NMT1/THI5 family.</text>
</comment>
<dbReference type="AlphaFoldDB" id="A0A1W6CZC1"/>
<comment type="subunit">
    <text evidence="4">Homodimer.</text>
</comment>
<keyword evidence="7" id="KW-0663">Pyridoxal phosphate</keyword>
<evidence type="ECO:0000256" key="4">
    <source>
        <dbReference type="ARBA" id="ARBA00011738"/>
    </source>
</evidence>
<dbReference type="InterPro" id="IPR027939">
    <property type="entry name" value="NMT1/THI5"/>
</dbReference>
<dbReference type="GO" id="GO:0016740">
    <property type="term" value="F:transferase activity"/>
    <property type="evidence" value="ECO:0007669"/>
    <property type="project" value="UniProtKB-KW"/>
</dbReference>
<proteinExistence type="inferred from homology"/>
<comment type="catalytic activity">
    <reaction evidence="11">
        <text>N(6)-(pyridoxal phosphate)-L-lysyl-[4-amino-5-hydroxymethyl-2-methylpyrimidine phosphate synthase] + L-histidyl-[4-amino-5-hydroxymethyl-2-methylpyrimidine phosphate synthase] + 2 Fe(3+) + 4 H2O = L-lysyl-[4-amino-5-hydroxymethyl-2-methylpyrimidine phosphate synthase] + (2S)-2-amino-5-hydroxy-4-oxopentanoyl-[4-amino-5-hydroxymethyl-2-methylpyrimidine phosphate synthase] + 4-amino-2-methyl-5-(phosphooxymethyl)pyrimidine + 3-oxopropanoate + 2 Fe(2+) + 2 H(+)</text>
        <dbReference type="Rhea" id="RHEA:65756"/>
        <dbReference type="Rhea" id="RHEA-COMP:16892"/>
        <dbReference type="Rhea" id="RHEA-COMP:16893"/>
        <dbReference type="Rhea" id="RHEA-COMP:16894"/>
        <dbReference type="Rhea" id="RHEA-COMP:16895"/>
        <dbReference type="ChEBI" id="CHEBI:15377"/>
        <dbReference type="ChEBI" id="CHEBI:15378"/>
        <dbReference type="ChEBI" id="CHEBI:29033"/>
        <dbReference type="ChEBI" id="CHEBI:29034"/>
        <dbReference type="ChEBI" id="CHEBI:29969"/>
        <dbReference type="ChEBI" id="CHEBI:29979"/>
        <dbReference type="ChEBI" id="CHEBI:33190"/>
        <dbReference type="ChEBI" id="CHEBI:58354"/>
        <dbReference type="ChEBI" id="CHEBI:143915"/>
        <dbReference type="ChEBI" id="CHEBI:157692"/>
    </reaction>
    <physiologicalReaction direction="left-to-right" evidence="11">
        <dbReference type="Rhea" id="RHEA:65757"/>
    </physiologicalReaction>
</comment>
<comment type="function">
    <text evidence="1">Responsible for the formation of the pyrimidine heterocycle in the thiamine biosynthesis pathway. Catalyzes the formation of hydroxymethylpyrimidine phosphate (HMP-P) from histidine and pyridoxal phosphate (PLP). The protein uses PLP and the active site histidine to form HMP-P, generating an inactive enzyme. The enzyme can only undergo a single turnover, which suggests it is a suicide enzyme.</text>
</comment>
<feature type="domain" description="SsuA/THI5-like" evidence="14">
    <location>
        <begin position="40"/>
        <end position="135"/>
    </location>
</feature>
<evidence type="ECO:0000313" key="16">
    <source>
        <dbReference type="Proteomes" id="UP000193017"/>
    </source>
</evidence>
<dbReference type="KEGG" id="pcon:B0A89_11865"/>
<keyword evidence="13" id="KW-0732">Signal</keyword>
<dbReference type="OrthoDB" id="5372616at2"/>
<name>A0A1W6CZC1_9RHOB</name>
<evidence type="ECO:0000256" key="12">
    <source>
        <dbReference type="SAM" id="MobiDB-lite"/>
    </source>
</evidence>